<dbReference type="Gene3D" id="2.160.20.50">
    <property type="entry name" value="Insect antifreeze protein"/>
    <property type="match status" value="1"/>
</dbReference>
<sequence>MSPETITSPQICPHKPICPQTITSPQICPHKPICPRKLICPQKPSCPRKLICPQKPSCPRKLICPRKLTCPRKLICPYKLTCPHKPIALIWSSCALFQRHPQEFDPQLLIITNTCDVIRDRSTYWNSKSSSASQRLHL</sequence>
<dbReference type="InParanoid" id="A0A671W753"/>
<reference evidence="1" key="1">
    <citation type="submission" date="2021-04" db="EMBL/GenBank/DDBJ databases">
        <authorList>
            <consortium name="Wellcome Sanger Institute Data Sharing"/>
        </authorList>
    </citation>
    <scope>NUCLEOTIDE SEQUENCE [LARGE SCALE GENOMIC DNA]</scope>
</reference>
<reference evidence="1" key="2">
    <citation type="submission" date="2025-08" db="UniProtKB">
        <authorList>
            <consortium name="Ensembl"/>
        </authorList>
    </citation>
    <scope>IDENTIFICATION</scope>
</reference>
<dbReference type="OMA" id="SPQICPH"/>
<evidence type="ECO:0000313" key="1">
    <source>
        <dbReference type="Ensembl" id="ENSSAUP00010034908.1"/>
    </source>
</evidence>
<name>A0A671W753_SPAAU</name>
<dbReference type="AlphaFoldDB" id="A0A671W753"/>
<keyword evidence="2" id="KW-1185">Reference proteome</keyword>
<proteinExistence type="predicted"/>
<dbReference type="Ensembl" id="ENSSAUT00010036770.1">
    <property type="protein sequence ID" value="ENSSAUP00010034908.1"/>
    <property type="gene ID" value="ENSSAUG00010014765.1"/>
</dbReference>
<organism evidence="1 2">
    <name type="scientific">Sparus aurata</name>
    <name type="common">Gilthead sea bream</name>
    <dbReference type="NCBI Taxonomy" id="8175"/>
    <lineage>
        <taxon>Eukaryota</taxon>
        <taxon>Metazoa</taxon>
        <taxon>Chordata</taxon>
        <taxon>Craniata</taxon>
        <taxon>Vertebrata</taxon>
        <taxon>Euteleostomi</taxon>
        <taxon>Actinopterygii</taxon>
        <taxon>Neopterygii</taxon>
        <taxon>Teleostei</taxon>
        <taxon>Neoteleostei</taxon>
        <taxon>Acanthomorphata</taxon>
        <taxon>Eupercaria</taxon>
        <taxon>Spariformes</taxon>
        <taxon>Sparidae</taxon>
        <taxon>Sparus</taxon>
    </lineage>
</organism>
<accession>A0A671W753</accession>
<evidence type="ECO:0000313" key="2">
    <source>
        <dbReference type="Proteomes" id="UP000472265"/>
    </source>
</evidence>
<reference evidence="1" key="3">
    <citation type="submission" date="2025-09" db="UniProtKB">
        <authorList>
            <consortium name="Ensembl"/>
        </authorList>
    </citation>
    <scope>IDENTIFICATION</scope>
</reference>
<dbReference type="Proteomes" id="UP000472265">
    <property type="component" value="Chromosome 10"/>
</dbReference>
<protein>
    <submittedName>
        <fullName evidence="1">Uncharacterized protein</fullName>
    </submittedName>
</protein>